<dbReference type="Proteomes" id="UP000886653">
    <property type="component" value="Unassembled WGS sequence"/>
</dbReference>
<dbReference type="AlphaFoldDB" id="A0A9P6NPC1"/>
<evidence type="ECO:0000256" key="1">
    <source>
        <dbReference type="SAM" id="Phobius"/>
    </source>
</evidence>
<evidence type="ECO:0000313" key="2">
    <source>
        <dbReference type="EMBL" id="KAG0150810.1"/>
    </source>
</evidence>
<feature type="transmembrane region" description="Helical" evidence="1">
    <location>
        <begin position="39"/>
        <end position="62"/>
    </location>
</feature>
<sequence length="366" mass="42170">MQYPIQGSKEIHFTFYKSLVHLINPPSSKGFMTMNNLSSYYQIFLILSTSTFLLWLSTSLWVTCAPDEIFISSASTWDHEFIKGNQNFFKSNLQHKKKSYRCIEQLLNESDQFNLKNDHDEIEEDENEKRNESLEINFIKGNEKLGSRTNLISKSKYKNDNHNNHVNLKPKKGVIPKLGEILINFLKWIGKKFFNRNNDKKGNSNNSSSTTEGKNFLQEAEKLGFELLNEPKVTILDVIDTAIDGAPATSSFMIGMYKSRFSKNLELMLDKTAALMGTTRDEFRGKFGSYKSFYHLIQDQKNHPDLEGYVLIPTMNYLKQTLTFVIKFKWGGCDQKKILKTLDSMTQGLRKSRLSGLDKIEKSVVD</sequence>
<gene>
    <name evidence="2" type="ORF">CROQUDRAFT_130512</name>
</gene>
<dbReference type="EMBL" id="MU167217">
    <property type="protein sequence ID" value="KAG0150810.1"/>
    <property type="molecule type" value="Genomic_DNA"/>
</dbReference>
<accession>A0A9P6NPC1</accession>
<keyword evidence="1" id="KW-1133">Transmembrane helix</keyword>
<proteinExistence type="predicted"/>
<name>A0A9P6NPC1_9BASI</name>
<comment type="caution">
    <text evidence="2">The sequence shown here is derived from an EMBL/GenBank/DDBJ whole genome shotgun (WGS) entry which is preliminary data.</text>
</comment>
<keyword evidence="3" id="KW-1185">Reference proteome</keyword>
<protein>
    <submittedName>
        <fullName evidence="2">Uncharacterized protein</fullName>
    </submittedName>
</protein>
<organism evidence="2 3">
    <name type="scientific">Cronartium quercuum f. sp. fusiforme G11</name>
    <dbReference type="NCBI Taxonomy" id="708437"/>
    <lineage>
        <taxon>Eukaryota</taxon>
        <taxon>Fungi</taxon>
        <taxon>Dikarya</taxon>
        <taxon>Basidiomycota</taxon>
        <taxon>Pucciniomycotina</taxon>
        <taxon>Pucciniomycetes</taxon>
        <taxon>Pucciniales</taxon>
        <taxon>Coleosporiaceae</taxon>
        <taxon>Cronartium</taxon>
    </lineage>
</organism>
<keyword evidence="1" id="KW-0472">Membrane</keyword>
<evidence type="ECO:0000313" key="3">
    <source>
        <dbReference type="Proteomes" id="UP000886653"/>
    </source>
</evidence>
<reference evidence="2" key="1">
    <citation type="submission" date="2013-11" db="EMBL/GenBank/DDBJ databases">
        <title>Genome sequence of the fusiform rust pathogen reveals effectors for host alternation and coevolution with pine.</title>
        <authorList>
            <consortium name="DOE Joint Genome Institute"/>
            <person name="Smith K."/>
            <person name="Pendleton A."/>
            <person name="Kubisiak T."/>
            <person name="Anderson C."/>
            <person name="Salamov A."/>
            <person name="Aerts A."/>
            <person name="Riley R."/>
            <person name="Clum A."/>
            <person name="Lindquist E."/>
            <person name="Ence D."/>
            <person name="Campbell M."/>
            <person name="Kronenberg Z."/>
            <person name="Feau N."/>
            <person name="Dhillon B."/>
            <person name="Hamelin R."/>
            <person name="Burleigh J."/>
            <person name="Smith J."/>
            <person name="Yandell M."/>
            <person name="Nelson C."/>
            <person name="Grigoriev I."/>
            <person name="Davis J."/>
        </authorList>
    </citation>
    <scope>NUCLEOTIDE SEQUENCE</scope>
    <source>
        <strain evidence="2">G11</strain>
    </source>
</reference>
<keyword evidence="1" id="KW-0812">Transmembrane</keyword>